<proteinExistence type="predicted"/>
<accession>A0ABQ5RVI8</accession>
<evidence type="ECO:0000313" key="3">
    <source>
        <dbReference type="Proteomes" id="UP001165090"/>
    </source>
</evidence>
<feature type="region of interest" description="Disordered" evidence="1">
    <location>
        <begin position="220"/>
        <end position="275"/>
    </location>
</feature>
<protein>
    <recommendedName>
        <fullName evidence="4">Retrotransposon gag domain-containing protein</fullName>
    </recommendedName>
</protein>
<feature type="compositionally biased region" description="Polar residues" evidence="1">
    <location>
        <begin position="222"/>
        <end position="231"/>
    </location>
</feature>
<sequence length="275" mass="30851">MMQKQSLDRWLREEPATKMLSYLTKVKTIMVENVQDYHLAIIRAAVNAKGAWDRIAAIFAANSDARKSQLIAELTALKMEQGEALPIYLARVRNLFTDLVQAGHPVTEREITYNLLVGLTKRFGMIVATLTASGELSLDSVTAQLLAFERRMDVRNPEGESVAFVGTGPRGAWSNGQSNCGEGYRREWVHRRFGGSRLPGWKGKIFGHDPKRGSFCWPIWRDTSSTGSPPESQERSKFSSQQSQYHGREDEWTGDRRNVAKPQHATKISGKANAK</sequence>
<dbReference type="Proteomes" id="UP001165090">
    <property type="component" value="Unassembled WGS sequence"/>
</dbReference>
<evidence type="ECO:0000256" key="1">
    <source>
        <dbReference type="SAM" id="MobiDB-lite"/>
    </source>
</evidence>
<reference evidence="2 3" key="1">
    <citation type="journal article" date="2023" name="IScience">
        <title>Expanded male sex-determining region conserved during the evolution of homothallism in the green alga Volvox.</title>
        <authorList>
            <person name="Yamamoto K."/>
            <person name="Matsuzaki R."/>
            <person name="Mahakham W."/>
            <person name="Heman W."/>
            <person name="Sekimoto H."/>
            <person name="Kawachi M."/>
            <person name="Minakuchi Y."/>
            <person name="Toyoda A."/>
            <person name="Nozaki H."/>
        </authorList>
    </citation>
    <scope>NUCLEOTIDE SEQUENCE [LARGE SCALE GENOMIC DNA]</scope>
    <source>
        <strain evidence="2 3">NIES-4468</strain>
    </source>
</reference>
<evidence type="ECO:0000313" key="2">
    <source>
        <dbReference type="EMBL" id="GLI61620.1"/>
    </source>
</evidence>
<name>A0ABQ5RVI8_9CHLO</name>
<dbReference type="Pfam" id="PF14223">
    <property type="entry name" value="Retrotran_gag_2"/>
    <property type="match status" value="1"/>
</dbReference>
<feature type="compositionally biased region" description="Basic and acidic residues" evidence="1">
    <location>
        <begin position="246"/>
        <end position="258"/>
    </location>
</feature>
<dbReference type="PANTHER" id="PTHR47481">
    <property type="match status" value="1"/>
</dbReference>
<gene>
    <name evidence="2" type="ORF">VaNZ11_004038</name>
</gene>
<dbReference type="EMBL" id="BSDZ01000010">
    <property type="protein sequence ID" value="GLI61620.1"/>
    <property type="molecule type" value="Genomic_DNA"/>
</dbReference>
<comment type="caution">
    <text evidence="2">The sequence shown here is derived from an EMBL/GenBank/DDBJ whole genome shotgun (WGS) entry which is preliminary data.</text>
</comment>
<keyword evidence="3" id="KW-1185">Reference proteome</keyword>
<organism evidence="2 3">
    <name type="scientific">Volvox africanus</name>
    <dbReference type="NCBI Taxonomy" id="51714"/>
    <lineage>
        <taxon>Eukaryota</taxon>
        <taxon>Viridiplantae</taxon>
        <taxon>Chlorophyta</taxon>
        <taxon>core chlorophytes</taxon>
        <taxon>Chlorophyceae</taxon>
        <taxon>CS clade</taxon>
        <taxon>Chlamydomonadales</taxon>
        <taxon>Volvocaceae</taxon>
        <taxon>Volvox</taxon>
    </lineage>
</organism>
<dbReference type="PANTHER" id="PTHR47481:SF31">
    <property type="entry name" value="OS01G0873500 PROTEIN"/>
    <property type="match status" value="1"/>
</dbReference>
<evidence type="ECO:0008006" key="4">
    <source>
        <dbReference type="Google" id="ProtNLM"/>
    </source>
</evidence>